<dbReference type="AlphaFoldDB" id="A0A015W2E9"/>
<gene>
    <name evidence="1" type="ORF">M125_0849</name>
</gene>
<sequence>MEKLKKLTSMGYLTYGSAVTPKDILLSPYRLWSDTGMLDIKTWGCCV</sequence>
<dbReference type="Proteomes" id="UP000020773">
    <property type="component" value="Unassembled WGS sequence"/>
</dbReference>
<comment type="caution">
    <text evidence="1">The sequence shown here is derived from an EMBL/GenBank/DDBJ whole genome shotgun (WGS) entry which is preliminary data.</text>
</comment>
<organism evidence="1 2">
    <name type="scientific">Bacteroides fragilis str. 3998T(B)3</name>
    <dbReference type="NCBI Taxonomy" id="1339316"/>
    <lineage>
        <taxon>Bacteria</taxon>
        <taxon>Pseudomonadati</taxon>
        <taxon>Bacteroidota</taxon>
        <taxon>Bacteroidia</taxon>
        <taxon>Bacteroidales</taxon>
        <taxon>Bacteroidaceae</taxon>
        <taxon>Bacteroides</taxon>
    </lineage>
</organism>
<dbReference type="RefSeq" id="WP_005784480.1">
    <property type="nucleotide sequence ID" value="NZ_JGDB01000016.1"/>
</dbReference>
<evidence type="ECO:0000313" key="1">
    <source>
        <dbReference type="EMBL" id="EXY92433.1"/>
    </source>
</evidence>
<name>A0A015W2E9_BACFG</name>
<dbReference type="GeneID" id="92940654"/>
<accession>A0A015W2E9</accession>
<dbReference type="EMBL" id="JGDB01000016">
    <property type="protein sequence ID" value="EXY92433.1"/>
    <property type="molecule type" value="Genomic_DNA"/>
</dbReference>
<dbReference type="PATRIC" id="fig|1339316.3.peg.830"/>
<reference evidence="1 2" key="1">
    <citation type="submission" date="2014-02" db="EMBL/GenBank/DDBJ databases">
        <authorList>
            <person name="Sears C."/>
            <person name="Carroll K."/>
            <person name="Sack B.R."/>
            <person name="Qadri F."/>
            <person name="Myers L.L."/>
            <person name="Chung G.-T."/>
            <person name="Escheverria P."/>
            <person name="Fraser C.M."/>
            <person name="Sadzewicz L."/>
            <person name="Shefchek K.A."/>
            <person name="Tallon L."/>
            <person name="Das S.P."/>
            <person name="Daugherty S."/>
            <person name="Mongodin E.F."/>
        </authorList>
    </citation>
    <scope>NUCLEOTIDE SEQUENCE [LARGE SCALE GENOMIC DNA]</scope>
    <source>
        <strain evidence="2">3998T(B)3</strain>
    </source>
</reference>
<evidence type="ECO:0000313" key="2">
    <source>
        <dbReference type="Proteomes" id="UP000020773"/>
    </source>
</evidence>
<protein>
    <submittedName>
        <fullName evidence="1">Uncharacterized protein</fullName>
    </submittedName>
</protein>
<proteinExistence type="predicted"/>